<dbReference type="EMBL" id="KV417308">
    <property type="protein sequence ID" value="KZO92709.1"/>
    <property type="molecule type" value="Genomic_DNA"/>
</dbReference>
<protein>
    <recommendedName>
        <fullName evidence="3">F-box domain-containing protein</fullName>
    </recommendedName>
</protein>
<dbReference type="Gene3D" id="3.80.10.10">
    <property type="entry name" value="Ribonuclease Inhibitor"/>
    <property type="match status" value="1"/>
</dbReference>
<sequence>MTEDRDCLIHATKLREAVDAARCLVDKLSAVPSRKSIRTLLHQDDKHQMALQTVYDLEDALQSVLRDVDELRNRLLSPSTRLHDELLQEIFLYCSDSTVRVHPLQNTWKKFNPLVLTGVCSRWRTVALNTATLWAELSIESNSDASGSWANPWLVLRGGGDVESQIQRSGRYRAFLERSKQAGLGLSLNLHQLIPDSNQLLRVTDEVRQLGTKGGGINRLCLKTHARRDEINLESLKLVQQTVRDLKIVRTPEGPGSVAEAFGMNGDSIFSNEWPQLRSLTLSGIIMHSRPTLPYVPLRHLRKMDLFVDRTTTDVGILNVLQLCSTTLEELFVSYNWSTAGSSVPEGSSVPQMTPFPRLQHLKLGSLQDNLTVLLQHIWTPSLTQLDLHSNSMLIDGQQPDSTPFLAALSKFVQESQCRLEVVSLVEIPRSAWKEIVESTAAPTICSALYGNQLGDPMPHERVLDLQIGLDRLLNLEELVSVEPQSSLELEKMLQFVQSRQRLRNRGVSIKPIRRLAIQGRKAGTAEEHRECARLQKELAELVEHLVIELMRFDRTNKEWVFFEGGGDWHYTPDRFIL</sequence>
<evidence type="ECO:0000313" key="2">
    <source>
        <dbReference type="Proteomes" id="UP000076738"/>
    </source>
</evidence>
<dbReference type="Proteomes" id="UP000076738">
    <property type="component" value="Unassembled WGS sequence"/>
</dbReference>
<name>A0A167IJJ9_CALVF</name>
<proteinExistence type="predicted"/>
<gene>
    <name evidence="1" type="ORF">CALVIDRAFT_301529</name>
</gene>
<evidence type="ECO:0000313" key="1">
    <source>
        <dbReference type="EMBL" id="KZO92709.1"/>
    </source>
</evidence>
<dbReference type="AlphaFoldDB" id="A0A167IJJ9"/>
<accession>A0A167IJJ9</accession>
<keyword evidence="2" id="KW-1185">Reference proteome</keyword>
<dbReference type="STRING" id="1330018.A0A167IJJ9"/>
<dbReference type="SUPFAM" id="SSF52047">
    <property type="entry name" value="RNI-like"/>
    <property type="match status" value="1"/>
</dbReference>
<dbReference type="InterPro" id="IPR032675">
    <property type="entry name" value="LRR_dom_sf"/>
</dbReference>
<dbReference type="OrthoDB" id="3365698at2759"/>
<organism evidence="1 2">
    <name type="scientific">Calocera viscosa (strain TUFC12733)</name>
    <dbReference type="NCBI Taxonomy" id="1330018"/>
    <lineage>
        <taxon>Eukaryota</taxon>
        <taxon>Fungi</taxon>
        <taxon>Dikarya</taxon>
        <taxon>Basidiomycota</taxon>
        <taxon>Agaricomycotina</taxon>
        <taxon>Dacrymycetes</taxon>
        <taxon>Dacrymycetales</taxon>
        <taxon>Dacrymycetaceae</taxon>
        <taxon>Calocera</taxon>
    </lineage>
</organism>
<reference evidence="1 2" key="1">
    <citation type="journal article" date="2016" name="Mol. Biol. Evol.">
        <title>Comparative Genomics of Early-Diverging Mushroom-Forming Fungi Provides Insights into the Origins of Lignocellulose Decay Capabilities.</title>
        <authorList>
            <person name="Nagy L.G."/>
            <person name="Riley R."/>
            <person name="Tritt A."/>
            <person name="Adam C."/>
            <person name="Daum C."/>
            <person name="Floudas D."/>
            <person name="Sun H."/>
            <person name="Yadav J.S."/>
            <person name="Pangilinan J."/>
            <person name="Larsson K.H."/>
            <person name="Matsuura K."/>
            <person name="Barry K."/>
            <person name="Labutti K."/>
            <person name="Kuo R."/>
            <person name="Ohm R.A."/>
            <person name="Bhattacharya S.S."/>
            <person name="Shirouzu T."/>
            <person name="Yoshinaga Y."/>
            <person name="Martin F.M."/>
            <person name="Grigoriev I.V."/>
            <person name="Hibbett D.S."/>
        </authorList>
    </citation>
    <scope>NUCLEOTIDE SEQUENCE [LARGE SCALE GENOMIC DNA]</scope>
    <source>
        <strain evidence="1 2">TUFC12733</strain>
    </source>
</reference>
<evidence type="ECO:0008006" key="3">
    <source>
        <dbReference type="Google" id="ProtNLM"/>
    </source>
</evidence>